<dbReference type="Proteomes" id="UP001140949">
    <property type="component" value="Unassembled WGS sequence"/>
</dbReference>
<evidence type="ECO:0000256" key="2">
    <source>
        <dbReference type="SAM" id="MobiDB-lite"/>
    </source>
</evidence>
<name>A0AAX6GM29_IRIPA</name>
<accession>A0AAX6GM29</accession>
<proteinExistence type="predicted"/>
<evidence type="ECO:0000313" key="3">
    <source>
        <dbReference type="EMBL" id="KAJ6829839.1"/>
    </source>
</evidence>
<gene>
    <name evidence="3" type="ORF">M6B38_355890</name>
</gene>
<feature type="compositionally biased region" description="Gly residues" evidence="2">
    <location>
        <begin position="200"/>
        <end position="213"/>
    </location>
</feature>
<feature type="region of interest" description="Disordered" evidence="2">
    <location>
        <begin position="1"/>
        <end position="20"/>
    </location>
</feature>
<comment type="caution">
    <text evidence="3">The sequence shown here is derived from an EMBL/GenBank/DDBJ whole genome shotgun (WGS) entry which is preliminary data.</text>
</comment>
<evidence type="ECO:0000256" key="1">
    <source>
        <dbReference type="SAM" id="Coils"/>
    </source>
</evidence>
<reference evidence="3" key="1">
    <citation type="journal article" date="2023" name="GigaByte">
        <title>Genome assembly of the bearded iris, Iris pallida Lam.</title>
        <authorList>
            <person name="Bruccoleri R.E."/>
            <person name="Oakeley E.J."/>
            <person name="Faust A.M.E."/>
            <person name="Altorfer M."/>
            <person name="Dessus-Babus S."/>
            <person name="Burckhardt D."/>
            <person name="Oertli M."/>
            <person name="Naumann U."/>
            <person name="Petersen F."/>
            <person name="Wong J."/>
        </authorList>
    </citation>
    <scope>NUCLEOTIDE SEQUENCE</scope>
    <source>
        <strain evidence="3">GSM-AAB239-AS_SAM_17_03QT</strain>
    </source>
</reference>
<dbReference type="EMBL" id="JANAVB010018196">
    <property type="protein sequence ID" value="KAJ6829839.1"/>
    <property type="molecule type" value="Genomic_DNA"/>
</dbReference>
<sequence>MQQESSTMSQPPPPPAWKLYDNPHYAHHPYKCRLTKSRSSLHGRGSDFSDFFRAMEREPDLSDLDNAIAHIKQLRAELDFERRMRRRVESVNRSLSRDLEEERRRRESAEEACRKLTDKIACVHDRERALPKNNATEEKVGADEVGNNSIISSTKTKTTSAATKTADGELGLQQRKEVENPHIKRGIKGLEFPRVVRARGSGGSGGGGGGGTGNPPSSNSREGRPGSNLECQRAQLRVLLRQRSPAGSGLMAAAHNLVM</sequence>
<evidence type="ECO:0000313" key="4">
    <source>
        <dbReference type="Proteomes" id="UP001140949"/>
    </source>
</evidence>
<keyword evidence="1" id="KW-0175">Coiled coil</keyword>
<feature type="coiled-coil region" evidence="1">
    <location>
        <begin position="64"/>
        <end position="119"/>
    </location>
</feature>
<organism evidence="3 4">
    <name type="scientific">Iris pallida</name>
    <name type="common">Sweet iris</name>
    <dbReference type="NCBI Taxonomy" id="29817"/>
    <lineage>
        <taxon>Eukaryota</taxon>
        <taxon>Viridiplantae</taxon>
        <taxon>Streptophyta</taxon>
        <taxon>Embryophyta</taxon>
        <taxon>Tracheophyta</taxon>
        <taxon>Spermatophyta</taxon>
        <taxon>Magnoliopsida</taxon>
        <taxon>Liliopsida</taxon>
        <taxon>Asparagales</taxon>
        <taxon>Iridaceae</taxon>
        <taxon>Iridoideae</taxon>
        <taxon>Irideae</taxon>
        <taxon>Iris</taxon>
    </lineage>
</organism>
<dbReference type="AlphaFoldDB" id="A0AAX6GM29"/>
<reference evidence="3" key="2">
    <citation type="submission" date="2023-04" db="EMBL/GenBank/DDBJ databases">
        <authorList>
            <person name="Bruccoleri R.E."/>
            <person name="Oakeley E.J."/>
            <person name="Faust A.-M."/>
            <person name="Dessus-Babus S."/>
            <person name="Altorfer M."/>
            <person name="Burckhardt D."/>
            <person name="Oertli M."/>
            <person name="Naumann U."/>
            <person name="Petersen F."/>
            <person name="Wong J."/>
        </authorList>
    </citation>
    <scope>NUCLEOTIDE SEQUENCE</scope>
    <source>
        <strain evidence="3">GSM-AAB239-AS_SAM_17_03QT</strain>
        <tissue evidence="3">Leaf</tissue>
    </source>
</reference>
<keyword evidence="4" id="KW-1185">Reference proteome</keyword>
<feature type="region of interest" description="Disordered" evidence="2">
    <location>
        <begin position="197"/>
        <end position="229"/>
    </location>
</feature>
<protein>
    <submittedName>
        <fullName evidence="3">Protein BRANCHLESS TRICHOME-like</fullName>
    </submittedName>
</protein>